<dbReference type="GO" id="GO:0015813">
    <property type="term" value="P:L-glutamate transmembrane transport"/>
    <property type="evidence" value="ECO:0007669"/>
    <property type="project" value="InterPro"/>
</dbReference>
<feature type="transmembrane region" description="Helical" evidence="1">
    <location>
        <begin position="369"/>
        <end position="393"/>
    </location>
</feature>
<sequence length="399" mass="43473">MVIMLSGINLLLMAIAVLYIGRFISRHIVFLKKYHIPSSVTGGLLCSLLLAMITYFSSMEFKFDLHLRDLLLLGFFSTIGLSARIKLLMSGGKTLTLLMLVTLAFLLIQNTVGVTTAMWLNEHPVFGLLAGTITFAGGHGTAITWGNIFEQQGYIGANEFGVAAATLGLILGGLVGGPVARNLISRHQQTSLSDSNHISEPEIDLQARNMTLNGHHLIAALFLISFCIAGGNLIQQGFHSWGLTLPDFVPVLFTGIIVTNIYDWKKVEIQQVEVDTLGDICLQLFIVMSLMSMQFNHLTHIASTLLWITAVQVIVIILFARYVVYTAAGKNYDASIITAGFIGMGLGATPVGMANMSTLTHRYGPSPKAFLIVPLLGSFFVDISNAFILQGFLQLPFFK</sequence>
<dbReference type="GO" id="GO:0016020">
    <property type="term" value="C:membrane"/>
    <property type="evidence" value="ECO:0007669"/>
    <property type="project" value="InterPro"/>
</dbReference>
<dbReference type="GO" id="GO:0015501">
    <property type="term" value="F:glutamate:sodium symporter activity"/>
    <property type="evidence" value="ECO:0007669"/>
    <property type="project" value="InterPro"/>
</dbReference>
<feature type="transmembrane region" description="Helical" evidence="1">
    <location>
        <begin position="214"/>
        <end position="234"/>
    </location>
</feature>
<feature type="transmembrane region" description="Helical" evidence="1">
    <location>
        <begin position="6"/>
        <end position="24"/>
    </location>
</feature>
<protein>
    <submittedName>
        <fullName evidence="2">Sodium/glutamate symporter</fullName>
    </submittedName>
</protein>
<feature type="transmembrane region" description="Helical" evidence="1">
    <location>
        <begin position="160"/>
        <end position="180"/>
    </location>
</feature>
<gene>
    <name evidence="2" type="primary">gltS</name>
    <name evidence="2" type="ORF">CI610_03249</name>
</gene>
<feature type="transmembrane region" description="Helical" evidence="1">
    <location>
        <begin position="126"/>
        <end position="148"/>
    </location>
</feature>
<dbReference type="HAMAP" id="MF_02062">
    <property type="entry name" value="GltS"/>
    <property type="match status" value="1"/>
</dbReference>
<keyword evidence="1" id="KW-1133">Transmembrane helix</keyword>
<feature type="transmembrane region" description="Helical" evidence="1">
    <location>
        <begin position="70"/>
        <end position="88"/>
    </location>
</feature>
<feature type="transmembrane region" description="Helical" evidence="1">
    <location>
        <begin position="305"/>
        <end position="324"/>
    </location>
</feature>
<dbReference type="PANTHER" id="PTHR36178:SF1">
    <property type="entry name" value="SODIUM_GLUTAMATE SYMPORTER"/>
    <property type="match status" value="1"/>
</dbReference>
<reference evidence="2" key="1">
    <citation type="journal article" date="2017" name="Appl. Environ. Microbiol.">
        <title>Molecular characterization of an Endozoicomonas-like organism causing infection in king scallop Pecten maximus L.</title>
        <authorList>
            <person name="Cano I."/>
            <person name="van Aerle R."/>
            <person name="Ross S."/>
            <person name="Verner-Jeffreys D.W."/>
            <person name="Paley R.K."/>
            <person name="Rimmer G."/>
            <person name="Ryder D."/>
            <person name="Hooper P."/>
            <person name="Stone D."/>
            <person name="Feist S.W."/>
        </authorList>
    </citation>
    <scope>NUCLEOTIDE SEQUENCE</scope>
</reference>
<evidence type="ECO:0000313" key="2">
    <source>
        <dbReference type="EMBL" id="PJE77820.1"/>
    </source>
</evidence>
<feature type="transmembrane region" description="Helical" evidence="1">
    <location>
        <begin position="274"/>
        <end position="293"/>
    </location>
</feature>
<name>A0A2H9T3M3_9ZZZZ</name>
<dbReference type="EMBL" id="NSIT01000358">
    <property type="protein sequence ID" value="PJE77820.1"/>
    <property type="molecule type" value="Genomic_DNA"/>
</dbReference>
<dbReference type="PANTHER" id="PTHR36178">
    <property type="entry name" value="SLR0625 PROTEIN"/>
    <property type="match status" value="1"/>
</dbReference>
<dbReference type="Pfam" id="PF03616">
    <property type="entry name" value="Glt_symporter"/>
    <property type="match status" value="1"/>
</dbReference>
<proteinExistence type="inferred from homology"/>
<evidence type="ECO:0000256" key="1">
    <source>
        <dbReference type="SAM" id="Phobius"/>
    </source>
</evidence>
<organism evidence="2">
    <name type="scientific">invertebrate metagenome</name>
    <dbReference type="NCBI Taxonomy" id="1711999"/>
    <lineage>
        <taxon>unclassified sequences</taxon>
        <taxon>metagenomes</taxon>
        <taxon>organismal metagenomes</taxon>
    </lineage>
</organism>
<feature type="transmembrane region" description="Helical" evidence="1">
    <location>
        <begin position="95"/>
        <end position="120"/>
    </location>
</feature>
<dbReference type="InterPro" id="IPR004445">
    <property type="entry name" value="GltS"/>
</dbReference>
<feature type="transmembrane region" description="Helical" evidence="1">
    <location>
        <begin position="336"/>
        <end position="357"/>
    </location>
</feature>
<dbReference type="NCBIfam" id="TIGR00210">
    <property type="entry name" value="gltS"/>
    <property type="match status" value="1"/>
</dbReference>
<comment type="caution">
    <text evidence="2">The sequence shown here is derived from an EMBL/GenBank/DDBJ whole genome shotgun (WGS) entry which is preliminary data.</text>
</comment>
<dbReference type="AlphaFoldDB" id="A0A2H9T3M3"/>
<accession>A0A2H9T3M3</accession>
<keyword evidence="1" id="KW-0812">Transmembrane</keyword>
<keyword evidence="1" id="KW-0472">Membrane</keyword>
<feature type="transmembrane region" description="Helical" evidence="1">
    <location>
        <begin position="36"/>
        <end position="58"/>
    </location>
</feature>
<feature type="transmembrane region" description="Helical" evidence="1">
    <location>
        <begin position="241"/>
        <end position="262"/>
    </location>
</feature>